<feature type="transmembrane region" description="Helical" evidence="2">
    <location>
        <begin position="69"/>
        <end position="88"/>
    </location>
</feature>
<name>A0ABT5VF41_9BACI</name>
<evidence type="ECO:0000313" key="7">
    <source>
        <dbReference type="Proteomes" id="UP001148125"/>
    </source>
</evidence>
<dbReference type="InterPro" id="IPR054529">
    <property type="entry name" value="TcaA_2nd"/>
</dbReference>
<keyword evidence="7" id="KW-1185">Reference proteome</keyword>
<dbReference type="PANTHER" id="PTHR40038">
    <property type="entry name" value="MEMBRANE-ASSOCIATED PROTEIN TCAA"/>
    <property type="match status" value="1"/>
</dbReference>
<evidence type="ECO:0008006" key="8">
    <source>
        <dbReference type="Google" id="ProtNLM"/>
    </source>
</evidence>
<evidence type="ECO:0000259" key="5">
    <source>
        <dbReference type="Pfam" id="PF25155"/>
    </source>
</evidence>
<proteinExistence type="predicted"/>
<dbReference type="RefSeq" id="WP_275118696.1">
    <property type="nucleotide sequence ID" value="NZ_JAOTPO010000007.1"/>
</dbReference>
<feature type="domain" description="YvbJ-like NTF2-like" evidence="5">
    <location>
        <begin position="366"/>
        <end position="487"/>
    </location>
</feature>
<comment type="caution">
    <text evidence="6">The sequence shown here is derived from an EMBL/GenBank/DDBJ whole genome shotgun (WGS) entry which is preliminary data.</text>
</comment>
<keyword evidence="2" id="KW-0812">Transmembrane</keyword>
<accession>A0ABT5VF41</accession>
<dbReference type="Pfam" id="PF25155">
    <property type="entry name" value="NTF2_YvbJ"/>
    <property type="match status" value="1"/>
</dbReference>
<reference evidence="6" key="1">
    <citation type="submission" date="2024-05" db="EMBL/GenBank/DDBJ databases">
        <title>Alkalihalobacillus sp. strain MEB203 novel alkaliphilic bacterium from Lonar Lake, India.</title>
        <authorList>
            <person name="Joshi A."/>
            <person name="Thite S."/>
            <person name="Mengade P."/>
        </authorList>
    </citation>
    <scope>NUCLEOTIDE SEQUENCE</scope>
    <source>
        <strain evidence="6">MEB 203</strain>
    </source>
</reference>
<feature type="region of interest" description="Disordered" evidence="1">
    <location>
        <begin position="29"/>
        <end position="58"/>
    </location>
</feature>
<organism evidence="6 7">
    <name type="scientific">Alkalihalobacterium chitinilyticum</name>
    <dbReference type="NCBI Taxonomy" id="2980103"/>
    <lineage>
        <taxon>Bacteria</taxon>
        <taxon>Bacillati</taxon>
        <taxon>Bacillota</taxon>
        <taxon>Bacilli</taxon>
        <taxon>Bacillales</taxon>
        <taxon>Bacillaceae</taxon>
        <taxon>Alkalihalobacterium</taxon>
    </lineage>
</organism>
<feature type="domain" description="TcaA second" evidence="3">
    <location>
        <begin position="95"/>
        <end position="201"/>
    </location>
</feature>
<sequence length="505" mass="57493">MKFCKECGTSLHSEATFCPECGVQVAQPQNNDKNKVQKSPHESSQNKPQNAVSQTPKKPTIEWTKKNKIIASIVGACVVLLFVAYQLGSTLTDKDRLINNLGEAILDKDSEKIMGMLSSDDPRLEITADGVTSILEFLAANPSYYSSLMESLNYQSQQFDLIGKKAEGDSNEDFYDYSHSIFYLKKEGKTALFFDKYTVEVVPFYIRIETNQPDAVVTLNGTEIAKSNSNDFSIEHGPLMPGVYELKSQYAGEYTILETSDTVSLLNPNDHYSYADLSLYGEYISIYSDYQDMAVKSKVFINGNDTGLSLHEAQEIGPITTDGEMKVYAEMTFPWGSVKTDEIEIDGRNIRLTMSTPLNEKEKDTIMDTIHSFAHEWAEAYESLDEAKFSTVTSNYLNYVKNDISSMKDYDRRWKGEYLKGIFDLNSFNVYKVDNKYYTEVRTSLYYDSVSYRVDDEDLTTEESENNWVYTLVYDEEKQKWMLDDYSSMYSIDHSNSKELVASGN</sequence>
<feature type="domain" description="TcaA 4th" evidence="4">
    <location>
        <begin position="281"/>
        <end position="350"/>
    </location>
</feature>
<evidence type="ECO:0000313" key="6">
    <source>
        <dbReference type="EMBL" id="MDE5414083.1"/>
    </source>
</evidence>
<dbReference type="EMBL" id="JAOTPO010000007">
    <property type="protein sequence ID" value="MDE5414083.1"/>
    <property type="molecule type" value="Genomic_DNA"/>
</dbReference>
<feature type="compositionally biased region" description="Polar residues" evidence="1">
    <location>
        <begin position="42"/>
        <end position="57"/>
    </location>
</feature>
<dbReference type="PANTHER" id="PTHR40038:SF1">
    <property type="entry name" value="MEMBRANE-ASSOCIATED PROTEIN TCAA"/>
    <property type="match status" value="1"/>
</dbReference>
<evidence type="ECO:0000259" key="3">
    <source>
        <dbReference type="Pfam" id="PF22813"/>
    </source>
</evidence>
<feature type="compositionally biased region" description="Basic and acidic residues" evidence="1">
    <location>
        <begin position="32"/>
        <end position="41"/>
    </location>
</feature>
<evidence type="ECO:0000256" key="1">
    <source>
        <dbReference type="SAM" id="MobiDB-lite"/>
    </source>
</evidence>
<evidence type="ECO:0000256" key="2">
    <source>
        <dbReference type="SAM" id="Phobius"/>
    </source>
</evidence>
<dbReference type="Pfam" id="PF22820">
    <property type="entry name" value="TcaA_3rd_4th"/>
    <property type="match status" value="1"/>
</dbReference>
<dbReference type="Proteomes" id="UP001148125">
    <property type="component" value="Unassembled WGS sequence"/>
</dbReference>
<gene>
    <name evidence="6" type="ORF">N7Z68_11890</name>
</gene>
<dbReference type="Pfam" id="PF22813">
    <property type="entry name" value="TcaA_2nd"/>
    <property type="match status" value="1"/>
</dbReference>
<keyword evidence="2" id="KW-1133">Transmembrane helix</keyword>
<dbReference type="InterPro" id="IPR056902">
    <property type="entry name" value="NTF2_YvbJ"/>
</dbReference>
<keyword evidence="2" id="KW-0472">Membrane</keyword>
<evidence type="ECO:0000259" key="4">
    <source>
        <dbReference type="Pfam" id="PF22820"/>
    </source>
</evidence>
<dbReference type="InterPro" id="IPR054530">
    <property type="entry name" value="TcaA_4th"/>
</dbReference>
<protein>
    <recommendedName>
        <fullName evidence="8">Zinc-ribbon domain-containing protein</fullName>
    </recommendedName>
</protein>